<gene>
    <name evidence="1" type="ORF">METZ01_LOCUS78914</name>
</gene>
<protein>
    <submittedName>
        <fullName evidence="1">Uncharacterized protein</fullName>
    </submittedName>
</protein>
<proteinExistence type="predicted"/>
<reference evidence="1" key="1">
    <citation type="submission" date="2018-05" db="EMBL/GenBank/DDBJ databases">
        <authorList>
            <person name="Lanie J.A."/>
            <person name="Ng W.-L."/>
            <person name="Kazmierczak K.M."/>
            <person name="Andrzejewski T.M."/>
            <person name="Davidsen T.M."/>
            <person name="Wayne K.J."/>
            <person name="Tettelin H."/>
            <person name="Glass J.I."/>
            <person name="Rusch D."/>
            <person name="Podicherti R."/>
            <person name="Tsui H.-C.T."/>
            <person name="Winkler M.E."/>
        </authorList>
    </citation>
    <scope>NUCLEOTIDE SEQUENCE</scope>
</reference>
<sequence>MEDFQSQFRAENDQIQFHPSDKKEADFIYIQLKVEWSYLREKLNKSRDSLDKLLDKDIEKKTQEVGTLIFVNKALQSIKEKFEAVKIWFDKNDLPHPKVPKTTKLREERVALFNEYIKNLRQKIKDDIMPNQSEIQGT</sequence>
<dbReference type="EMBL" id="UINC01006194">
    <property type="protein sequence ID" value="SVA26060.1"/>
    <property type="molecule type" value="Genomic_DNA"/>
</dbReference>
<dbReference type="AlphaFoldDB" id="A0A381UD03"/>
<evidence type="ECO:0000313" key="1">
    <source>
        <dbReference type="EMBL" id="SVA26060.1"/>
    </source>
</evidence>
<accession>A0A381UD03</accession>
<name>A0A381UD03_9ZZZZ</name>
<organism evidence="1">
    <name type="scientific">marine metagenome</name>
    <dbReference type="NCBI Taxonomy" id="408172"/>
    <lineage>
        <taxon>unclassified sequences</taxon>
        <taxon>metagenomes</taxon>
        <taxon>ecological metagenomes</taxon>
    </lineage>
</organism>